<evidence type="ECO:0000313" key="11">
    <source>
        <dbReference type="Proteomes" id="UP001630127"/>
    </source>
</evidence>
<gene>
    <name evidence="10" type="ORF">ACH5RR_028200</name>
</gene>
<sequence>MGTTSGSLCKLVALLYFISSRSIQSNGESEDEQGTEPKGCDLFKGSWVFDDSYPLYYDALSCPFIDPGLNCQKNGRPDNIYLKYRWNPISCELPRFDGRNFLQKLRGQKIMFVGDSLSNNQWQSLACMLHFAVPDSNYTLLGRGPLLTLSFPVYGVSIMFLKNGFLVDLVVEKVGRVLKLDSLSRTQHWKGVDILIFDTYHWWIHTGRLQTWDYFQVGDQLFKDMDRMEAYKIALTTWSQWVDSNVDPDKTKVFFQGISAIHYHGNEWNGPDVQDCRGQTKPMEGGDFPGQHYPGEAVVKDVLGNMTKPVYLLDITLLTQLRKDGHPSNYANGGVDCSHWCLPGVPDTWNELLYAALLEN</sequence>
<evidence type="ECO:0000256" key="4">
    <source>
        <dbReference type="ARBA" id="ARBA00022968"/>
    </source>
</evidence>
<keyword evidence="6" id="KW-0472">Membrane</keyword>
<evidence type="ECO:0000259" key="8">
    <source>
        <dbReference type="Pfam" id="PF13839"/>
    </source>
</evidence>
<feature type="domain" description="Trichome birefringence-like N-terminal" evidence="9">
    <location>
        <begin position="39"/>
        <end position="92"/>
    </location>
</feature>
<feature type="chain" id="PRO_5044840864" description="Trichome birefringence-like N-terminal domain-containing protein" evidence="7">
    <location>
        <begin position="23"/>
        <end position="360"/>
    </location>
</feature>
<keyword evidence="4" id="KW-0735">Signal-anchor</keyword>
<keyword evidence="3" id="KW-0812">Transmembrane</keyword>
<dbReference type="EMBL" id="JBJUIK010000012">
    <property type="protein sequence ID" value="KAL3508799.1"/>
    <property type="molecule type" value="Genomic_DNA"/>
</dbReference>
<dbReference type="PANTHER" id="PTHR32285:SF30">
    <property type="entry name" value="PROTEIN TRICHOME BIREFRINGENCE-LIKE 42"/>
    <property type="match status" value="1"/>
</dbReference>
<organism evidence="10 11">
    <name type="scientific">Cinchona calisaya</name>
    <dbReference type="NCBI Taxonomy" id="153742"/>
    <lineage>
        <taxon>Eukaryota</taxon>
        <taxon>Viridiplantae</taxon>
        <taxon>Streptophyta</taxon>
        <taxon>Embryophyta</taxon>
        <taxon>Tracheophyta</taxon>
        <taxon>Spermatophyta</taxon>
        <taxon>Magnoliopsida</taxon>
        <taxon>eudicotyledons</taxon>
        <taxon>Gunneridae</taxon>
        <taxon>Pentapetalae</taxon>
        <taxon>asterids</taxon>
        <taxon>lamiids</taxon>
        <taxon>Gentianales</taxon>
        <taxon>Rubiaceae</taxon>
        <taxon>Cinchonoideae</taxon>
        <taxon>Cinchoneae</taxon>
        <taxon>Cinchona</taxon>
    </lineage>
</organism>
<comment type="subcellular location">
    <subcellularLocation>
        <location evidence="1">Membrane</location>
        <topology evidence="1">Single-pass membrane protein</topology>
    </subcellularLocation>
</comment>
<evidence type="ECO:0000313" key="10">
    <source>
        <dbReference type="EMBL" id="KAL3508799.1"/>
    </source>
</evidence>
<feature type="signal peptide" evidence="7">
    <location>
        <begin position="1"/>
        <end position="22"/>
    </location>
</feature>
<dbReference type="Proteomes" id="UP001630127">
    <property type="component" value="Unassembled WGS sequence"/>
</dbReference>
<evidence type="ECO:0000256" key="6">
    <source>
        <dbReference type="ARBA" id="ARBA00023136"/>
    </source>
</evidence>
<keyword evidence="7" id="KW-0732">Signal</keyword>
<protein>
    <recommendedName>
        <fullName evidence="12">Trichome birefringence-like N-terminal domain-containing protein</fullName>
    </recommendedName>
</protein>
<evidence type="ECO:0000256" key="3">
    <source>
        <dbReference type="ARBA" id="ARBA00022692"/>
    </source>
</evidence>
<dbReference type="InterPro" id="IPR026057">
    <property type="entry name" value="TBL_C"/>
</dbReference>
<evidence type="ECO:0000259" key="9">
    <source>
        <dbReference type="Pfam" id="PF14416"/>
    </source>
</evidence>
<dbReference type="Pfam" id="PF14416">
    <property type="entry name" value="PMR5N"/>
    <property type="match status" value="1"/>
</dbReference>
<proteinExistence type="inferred from homology"/>
<evidence type="ECO:0008006" key="12">
    <source>
        <dbReference type="Google" id="ProtNLM"/>
    </source>
</evidence>
<keyword evidence="5" id="KW-1133">Transmembrane helix</keyword>
<evidence type="ECO:0000256" key="1">
    <source>
        <dbReference type="ARBA" id="ARBA00004167"/>
    </source>
</evidence>
<dbReference type="GO" id="GO:0016020">
    <property type="term" value="C:membrane"/>
    <property type="evidence" value="ECO:0007669"/>
    <property type="project" value="UniProtKB-SubCell"/>
</dbReference>
<keyword evidence="11" id="KW-1185">Reference proteome</keyword>
<reference evidence="10 11" key="1">
    <citation type="submission" date="2024-11" db="EMBL/GenBank/DDBJ databases">
        <title>A near-complete genome assembly of Cinchona calisaya.</title>
        <authorList>
            <person name="Lian D.C."/>
            <person name="Zhao X.W."/>
            <person name="Wei L."/>
        </authorList>
    </citation>
    <scope>NUCLEOTIDE SEQUENCE [LARGE SCALE GENOMIC DNA]</scope>
    <source>
        <tissue evidence="10">Nenye</tissue>
    </source>
</reference>
<evidence type="ECO:0000256" key="5">
    <source>
        <dbReference type="ARBA" id="ARBA00022989"/>
    </source>
</evidence>
<comment type="caution">
    <text evidence="10">The sequence shown here is derived from an EMBL/GenBank/DDBJ whole genome shotgun (WGS) entry which is preliminary data.</text>
</comment>
<comment type="similarity">
    <text evidence="2">Belongs to the PC-esterase family. TBL subfamily.</text>
</comment>
<accession>A0ABD2YN28</accession>
<dbReference type="InterPro" id="IPR025846">
    <property type="entry name" value="TBL_N"/>
</dbReference>
<dbReference type="InterPro" id="IPR029962">
    <property type="entry name" value="TBL"/>
</dbReference>
<name>A0ABD2YN28_9GENT</name>
<evidence type="ECO:0000256" key="2">
    <source>
        <dbReference type="ARBA" id="ARBA00007727"/>
    </source>
</evidence>
<dbReference type="Pfam" id="PF13839">
    <property type="entry name" value="PC-Esterase"/>
    <property type="match status" value="1"/>
</dbReference>
<evidence type="ECO:0000256" key="7">
    <source>
        <dbReference type="SAM" id="SignalP"/>
    </source>
</evidence>
<dbReference type="AlphaFoldDB" id="A0ABD2YN28"/>
<feature type="domain" description="Trichome birefringence-like C-terminal" evidence="8">
    <location>
        <begin position="93"/>
        <end position="355"/>
    </location>
</feature>
<dbReference type="PANTHER" id="PTHR32285">
    <property type="entry name" value="PROTEIN TRICHOME BIREFRINGENCE-LIKE 9-RELATED"/>
    <property type="match status" value="1"/>
</dbReference>